<gene>
    <name evidence="2" type="ORF">DW858_07905</name>
</gene>
<dbReference type="PROSITE" id="PS51257">
    <property type="entry name" value="PROKAR_LIPOPROTEIN"/>
    <property type="match status" value="1"/>
</dbReference>
<reference evidence="2 3" key="1">
    <citation type="submission" date="2018-08" db="EMBL/GenBank/DDBJ databases">
        <title>A genome reference for cultivated species of the human gut microbiota.</title>
        <authorList>
            <person name="Zou Y."/>
            <person name="Xue W."/>
            <person name="Luo G."/>
        </authorList>
    </citation>
    <scope>NUCLEOTIDE SEQUENCE [LARGE SCALE GENOMIC DNA]</scope>
    <source>
        <strain evidence="2 3">AM37-3BH</strain>
    </source>
</reference>
<sequence>MKKKSIAIILAFCCCVSVLGCTNGRNNSVEETKESKVDISDFNVVEEGNNMLPENYADYINKCANYYYNYVDVGDYSSVTYSIRKNASDTDESYNERKQDAIYEVISNNSNVKTYPKDIYDSLISTLGDNIKKEYE</sequence>
<protein>
    <recommendedName>
        <fullName evidence="4">Lipoprotein</fullName>
    </recommendedName>
</protein>
<dbReference type="EMBL" id="QSHM01000007">
    <property type="protein sequence ID" value="RHC13246.1"/>
    <property type="molecule type" value="Genomic_DNA"/>
</dbReference>
<dbReference type="RefSeq" id="WP_118008834.1">
    <property type="nucleotide sequence ID" value="NZ_QSBA01000003.1"/>
</dbReference>
<proteinExistence type="predicted"/>
<dbReference type="Proteomes" id="UP000285844">
    <property type="component" value="Unassembled WGS sequence"/>
</dbReference>
<evidence type="ECO:0000256" key="1">
    <source>
        <dbReference type="SAM" id="SignalP"/>
    </source>
</evidence>
<name>A0A413YW05_9FIRM</name>
<comment type="caution">
    <text evidence="2">The sequence shown here is derived from an EMBL/GenBank/DDBJ whole genome shotgun (WGS) entry which is preliminary data.</text>
</comment>
<organism evidence="2 3">
    <name type="scientific">Lachnospira eligens</name>
    <dbReference type="NCBI Taxonomy" id="39485"/>
    <lineage>
        <taxon>Bacteria</taxon>
        <taxon>Bacillati</taxon>
        <taxon>Bacillota</taxon>
        <taxon>Clostridia</taxon>
        <taxon>Lachnospirales</taxon>
        <taxon>Lachnospiraceae</taxon>
        <taxon>Lachnospira</taxon>
    </lineage>
</organism>
<keyword evidence="1" id="KW-0732">Signal</keyword>
<dbReference type="AlphaFoldDB" id="A0A413YW05"/>
<evidence type="ECO:0000313" key="3">
    <source>
        <dbReference type="Proteomes" id="UP000285844"/>
    </source>
</evidence>
<feature type="chain" id="PRO_5039143876" description="Lipoprotein" evidence="1">
    <location>
        <begin position="21"/>
        <end position="136"/>
    </location>
</feature>
<feature type="signal peptide" evidence="1">
    <location>
        <begin position="1"/>
        <end position="20"/>
    </location>
</feature>
<accession>A0A413YW05</accession>
<evidence type="ECO:0008006" key="4">
    <source>
        <dbReference type="Google" id="ProtNLM"/>
    </source>
</evidence>
<evidence type="ECO:0000313" key="2">
    <source>
        <dbReference type="EMBL" id="RHC13246.1"/>
    </source>
</evidence>